<reference evidence="2 3" key="1">
    <citation type="journal article" date="2024" name="Ann. Entomol. Soc. Am.">
        <title>Genomic analyses of the southern and eastern yellowjacket wasps (Hymenoptera: Vespidae) reveal evolutionary signatures of social life.</title>
        <authorList>
            <person name="Catto M.A."/>
            <person name="Caine P.B."/>
            <person name="Orr S.E."/>
            <person name="Hunt B.G."/>
            <person name="Goodisman M.A.D."/>
        </authorList>
    </citation>
    <scope>NUCLEOTIDE SEQUENCE [LARGE SCALE GENOMIC DNA]</scope>
    <source>
        <strain evidence="2">233</strain>
        <tissue evidence="2">Head and thorax</tissue>
    </source>
</reference>
<name>A0ABD2C844_VESSQ</name>
<evidence type="ECO:0000313" key="2">
    <source>
        <dbReference type="EMBL" id="KAL2740493.1"/>
    </source>
</evidence>
<feature type="compositionally biased region" description="Low complexity" evidence="1">
    <location>
        <begin position="21"/>
        <end position="41"/>
    </location>
</feature>
<evidence type="ECO:0000313" key="3">
    <source>
        <dbReference type="Proteomes" id="UP001607302"/>
    </source>
</evidence>
<evidence type="ECO:0000256" key="1">
    <source>
        <dbReference type="SAM" id="MobiDB-lite"/>
    </source>
</evidence>
<sequence>MYASDVAARSILSSVPIDIVNSSNSNSSSSRSSSSSNNNSRLYSGAPSGQYPRDIAPRLWAYKVCVKDRGERHSGGVERDRKPPKGLPMPENEPFRDDNVAAFEKDNVLMSSLYPTLMSNIAEGLDDETLPRLSSVQLSPLSLDSDDPNLLHKRHNLLSTICNAEIRNL</sequence>
<organism evidence="2 3">
    <name type="scientific">Vespula squamosa</name>
    <name type="common">Southern yellow jacket</name>
    <name type="synonym">Wasp</name>
    <dbReference type="NCBI Taxonomy" id="30214"/>
    <lineage>
        <taxon>Eukaryota</taxon>
        <taxon>Metazoa</taxon>
        <taxon>Ecdysozoa</taxon>
        <taxon>Arthropoda</taxon>
        <taxon>Hexapoda</taxon>
        <taxon>Insecta</taxon>
        <taxon>Pterygota</taxon>
        <taxon>Neoptera</taxon>
        <taxon>Endopterygota</taxon>
        <taxon>Hymenoptera</taxon>
        <taxon>Apocrita</taxon>
        <taxon>Aculeata</taxon>
        <taxon>Vespoidea</taxon>
        <taxon>Vespidae</taxon>
        <taxon>Vespinae</taxon>
        <taxon>Vespula</taxon>
    </lineage>
</organism>
<proteinExistence type="predicted"/>
<dbReference type="EMBL" id="JAUDFV010000020">
    <property type="protein sequence ID" value="KAL2740493.1"/>
    <property type="molecule type" value="Genomic_DNA"/>
</dbReference>
<keyword evidence="3" id="KW-1185">Reference proteome</keyword>
<dbReference type="AlphaFoldDB" id="A0ABD2C844"/>
<feature type="compositionally biased region" description="Basic and acidic residues" evidence="1">
    <location>
        <begin position="70"/>
        <end position="83"/>
    </location>
</feature>
<protein>
    <submittedName>
        <fullName evidence="2">Uncharacterized protein</fullName>
    </submittedName>
</protein>
<comment type="caution">
    <text evidence="2">The sequence shown here is derived from an EMBL/GenBank/DDBJ whole genome shotgun (WGS) entry which is preliminary data.</text>
</comment>
<dbReference type="Proteomes" id="UP001607302">
    <property type="component" value="Unassembled WGS sequence"/>
</dbReference>
<gene>
    <name evidence="2" type="ORF">V1478_000634</name>
</gene>
<accession>A0ABD2C844</accession>
<feature type="region of interest" description="Disordered" evidence="1">
    <location>
        <begin position="18"/>
        <end position="49"/>
    </location>
</feature>
<feature type="region of interest" description="Disordered" evidence="1">
    <location>
        <begin position="70"/>
        <end position="96"/>
    </location>
</feature>